<dbReference type="EMBL" id="JBBWWR010000006">
    <property type="protein sequence ID" value="KAK8965072.1"/>
    <property type="molecule type" value="Genomic_DNA"/>
</dbReference>
<protein>
    <submittedName>
        <fullName evidence="2">Uncharacterized protein</fullName>
    </submittedName>
</protein>
<evidence type="ECO:0000313" key="3">
    <source>
        <dbReference type="Proteomes" id="UP001412067"/>
    </source>
</evidence>
<evidence type="ECO:0000256" key="1">
    <source>
        <dbReference type="SAM" id="MobiDB-lite"/>
    </source>
</evidence>
<dbReference type="Proteomes" id="UP001412067">
    <property type="component" value="Unassembled WGS sequence"/>
</dbReference>
<organism evidence="2 3">
    <name type="scientific">Platanthera guangdongensis</name>
    <dbReference type="NCBI Taxonomy" id="2320717"/>
    <lineage>
        <taxon>Eukaryota</taxon>
        <taxon>Viridiplantae</taxon>
        <taxon>Streptophyta</taxon>
        <taxon>Embryophyta</taxon>
        <taxon>Tracheophyta</taxon>
        <taxon>Spermatophyta</taxon>
        <taxon>Magnoliopsida</taxon>
        <taxon>Liliopsida</taxon>
        <taxon>Asparagales</taxon>
        <taxon>Orchidaceae</taxon>
        <taxon>Orchidoideae</taxon>
        <taxon>Orchideae</taxon>
        <taxon>Orchidinae</taxon>
        <taxon>Platanthera</taxon>
    </lineage>
</organism>
<sequence>MGNCISSPTSNKSIKRRFTARGFHAFGVSIWNISTLFLQPDHELRSGEACHLVPLGAPQFSGSPDLKPPAGVNEGKEEGGSKRVKIFLTKKQLQELLSMNGSLDEMAYVAGEGNCGSWKPELDTILEEVE</sequence>
<keyword evidence="3" id="KW-1185">Reference proteome</keyword>
<evidence type="ECO:0000313" key="2">
    <source>
        <dbReference type="EMBL" id="KAK8965072.1"/>
    </source>
</evidence>
<feature type="region of interest" description="Disordered" evidence="1">
    <location>
        <begin position="60"/>
        <end position="80"/>
    </location>
</feature>
<reference evidence="2 3" key="1">
    <citation type="journal article" date="2022" name="Nat. Plants">
        <title>Genomes of leafy and leafless Platanthera orchids illuminate the evolution of mycoheterotrophy.</title>
        <authorList>
            <person name="Li M.H."/>
            <person name="Liu K.W."/>
            <person name="Li Z."/>
            <person name="Lu H.C."/>
            <person name="Ye Q.L."/>
            <person name="Zhang D."/>
            <person name="Wang J.Y."/>
            <person name="Li Y.F."/>
            <person name="Zhong Z.M."/>
            <person name="Liu X."/>
            <person name="Yu X."/>
            <person name="Liu D.K."/>
            <person name="Tu X.D."/>
            <person name="Liu B."/>
            <person name="Hao Y."/>
            <person name="Liao X.Y."/>
            <person name="Jiang Y.T."/>
            <person name="Sun W.H."/>
            <person name="Chen J."/>
            <person name="Chen Y.Q."/>
            <person name="Ai Y."/>
            <person name="Zhai J.W."/>
            <person name="Wu S.S."/>
            <person name="Zhou Z."/>
            <person name="Hsiao Y.Y."/>
            <person name="Wu W.L."/>
            <person name="Chen Y.Y."/>
            <person name="Lin Y.F."/>
            <person name="Hsu J.L."/>
            <person name="Li C.Y."/>
            <person name="Wang Z.W."/>
            <person name="Zhao X."/>
            <person name="Zhong W.Y."/>
            <person name="Ma X.K."/>
            <person name="Ma L."/>
            <person name="Huang J."/>
            <person name="Chen G.Z."/>
            <person name="Huang M.Z."/>
            <person name="Huang L."/>
            <person name="Peng D.H."/>
            <person name="Luo Y.B."/>
            <person name="Zou S.Q."/>
            <person name="Chen S.P."/>
            <person name="Lan S."/>
            <person name="Tsai W.C."/>
            <person name="Van de Peer Y."/>
            <person name="Liu Z.J."/>
        </authorList>
    </citation>
    <scope>NUCLEOTIDE SEQUENCE [LARGE SCALE GENOMIC DNA]</scope>
    <source>
        <strain evidence="2">Lor288</strain>
    </source>
</reference>
<gene>
    <name evidence="2" type="ORF">KSP40_PGU009977</name>
</gene>
<comment type="caution">
    <text evidence="2">The sequence shown here is derived from an EMBL/GenBank/DDBJ whole genome shotgun (WGS) entry which is preliminary data.</text>
</comment>
<accession>A0ABR2MLM9</accession>
<name>A0ABR2MLM9_9ASPA</name>
<proteinExistence type="predicted"/>